<sequence>MIMDLEIADRQQFHENAKAILDHLEQEISEINEDLKPRARLPNPILPTLPRPSASAEKAPLAQEEKLNRSTNETLIPVDESEMKRQNATPVHELSLEFEATGPSPLDIRPNRPDNPATTLLTPSIPSSSELFGESARGSLETSTALHEDLSKQLAQMATQLRRNAEQFSETLAKDTGVVNAAQEKIERNYDEVSKERVRLRDHSAKSSGTTCLTLMAIIVVIIAFFMTYLVIRVT</sequence>
<keyword evidence="7" id="KW-0653">Protein transport</keyword>
<keyword evidence="9 11" id="KW-0472">Membrane</keyword>
<reference evidence="12" key="1">
    <citation type="submission" date="2016-06" db="EMBL/GenBank/DDBJ databases">
        <title>Draft Genome sequence of the fungus Inonotus baumii.</title>
        <authorList>
            <person name="Zhu H."/>
            <person name="Lin W."/>
        </authorList>
    </citation>
    <scope>NUCLEOTIDE SEQUENCE</scope>
    <source>
        <strain evidence="12">821</strain>
    </source>
</reference>
<evidence type="ECO:0000256" key="3">
    <source>
        <dbReference type="ARBA" id="ARBA00022448"/>
    </source>
</evidence>
<protein>
    <submittedName>
        <fullName evidence="12">Uncharacterized protein</fullName>
    </submittedName>
</protein>
<dbReference type="PANTHER" id="PTHR13050:SF7">
    <property type="entry name" value="VESICLE TRANSPORT PROTEIN USE1"/>
    <property type="match status" value="1"/>
</dbReference>
<comment type="similarity">
    <text evidence="2">Belongs to the USE1 family.</text>
</comment>
<feature type="compositionally biased region" description="Low complexity" evidence="10">
    <location>
        <begin position="116"/>
        <end position="131"/>
    </location>
</feature>
<comment type="caution">
    <text evidence="12">The sequence shown here is derived from an EMBL/GenBank/DDBJ whole genome shotgun (WGS) entry which is preliminary data.</text>
</comment>
<dbReference type="GO" id="GO:0005484">
    <property type="term" value="F:SNAP receptor activity"/>
    <property type="evidence" value="ECO:0007669"/>
    <property type="project" value="TreeGrafter"/>
</dbReference>
<evidence type="ECO:0000256" key="10">
    <source>
        <dbReference type="SAM" id="MobiDB-lite"/>
    </source>
</evidence>
<keyword evidence="6" id="KW-0931">ER-Golgi transport</keyword>
<evidence type="ECO:0000256" key="7">
    <source>
        <dbReference type="ARBA" id="ARBA00022927"/>
    </source>
</evidence>
<evidence type="ECO:0000256" key="11">
    <source>
        <dbReference type="SAM" id="Phobius"/>
    </source>
</evidence>
<dbReference type="GO" id="GO:0031201">
    <property type="term" value="C:SNARE complex"/>
    <property type="evidence" value="ECO:0007669"/>
    <property type="project" value="TreeGrafter"/>
</dbReference>
<organism evidence="12 13">
    <name type="scientific">Sanghuangporus baumii</name>
    <name type="common">Phellinus baumii</name>
    <dbReference type="NCBI Taxonomy" id="108892"/>
    <lineage>
        <taxon>Eukaryota</taxon>
        <taxon>Fungi</taxon>
        <taxon>Dikarya</taxon>
        <taxon>Basidiomycota</taxon>
        <taxon>Agaricomycotina</taxon>
        <taxon>Agaricomycetes</taxon>
        <taxon>Hymenochaetales</taxon>
        <taxon>Hymenochaetaceae</taxon>
        <taxon>Sanghuangporus</taxon>
    </lineage>
</organism>
<evidence type="ECO:0000256" key="4">
    <source>
        <dbReference type="ARBA" id="ARBA00022692"/>
    </source>
</evidence>
<keyword evidence="13" id="KW-1185">Reference proteome</keyword>
<keyword evidence="4 11" id="KW-0812">Transmembrane</keyword>
<keyword evidence="5" id="KW-0256">Endoplasmic reticulum</keyword>
<evidence type="ECO:0000256" key="2">
    <source>
        <dbReference type="ARBA" id="ARBA00007891"/>
    </source>
</evidence>
<dbReference type="CDD" id="cd15860">
    <property type="entry name" value="SNARE_USE1"/>
    <property type="match status" value="1"/>
</dbReference>
<dbReference type="EMBL" id="LNZH02000179">
    <property type="protein sequence ID" value="OCB88400.1"/>
    <property type="molecule type" value="Genomic_DNA"/>
</dbReference>
<proteinExistence type="inferred from homology"/>
<gene>
    <name evidence="12" type="ORF">A7U60_g4441</name>
</gene>
<dbReference type="Pfam" id="PF09753">
    <property type="entry name" value="Use1"/>
    <property type="match status" value="1"/>
</dbReference>
<evidence type="ECO:0000256" key="6">
    <source>
        <dbReference type="ARBA" id="ARBA00022892"/>
    </source>
</evidence>
<dbReference type="GO" id="GO:0005789">
    <property type="term" value="C:endoplasmic reticulum membrane"/>
    <property type="evidence" value="ECO:0007669"/>
    <property type="project" value="UniProtKB-SubCell"/>
</dbReference>
<feature type="region of interest" description="Disordered" evidence="10">
    <location>
        <begin position="35"/>
        <end position="142"/>
    </location>
</feature>
<dbReference type="OrthoDB" id="4506189at2759"/>
<evidence type="ECO:0000313" key="12">
    <source>
        <dbReference type="EMBL" id="OCB88400.1"/>
    </source>
</evidence>
<dbReference type="InterPro" id="IPR019150">
    <property type="entry name" value="Vesicle_transport_protein_Use1"/>
</dbReference>
<evidence type="ECO:0000313" key="13">
    <source>
        <dbReference type="Proteomes" id="UP000757232"/>
    </source>
</evidence>
<dbReference type="PANTHER" id="PTHR13050">
    <property type="entry name" value="USE1-LIKE PROTEIN"/>
    <property type="match status" value="1"/>
</dbReference>
<feature type="transmembrane region" description="Helical" evidence="11">
    <location>
        <begin position="213"/>
        <end position="232"/>
    </location>
</feature>
<comment type="subcellular location">
    <subcellularLocation>
        <location evidence="1">Endoplasmic reticulum membrane</location>
        <topology evidence="1">Single-pass type IV membrane protein</topology>
    </subcellularLocation>
</comment>
<keyword evidence="8 11" id="KW-1133">Transmembrane helix</keyword>
<keyword evidence="3" id="KW-0813">Transport</keyword>
<dbReference type="GO" id="GO:0015031">
    <property type="term" value="P:protein transport"/>
    <property type="evidence" value="ECO:0007669"/>
    <property type="project" value="UniProtKB-KW"/>
</dbReference>
<accession>A0A9Q5HYW2</accession>
<dbReference type="Proteomes" id="UP000757232">
    <property type="component" value="Unassembled WGS sequence"/>
</dbReference>
<dbReference type="AlphaFoldDB" id="A0A9Q5HYW2"/>
<name>A0A9Q5HYW2_SANBA</name>
<dbReference type="GO" id="GO:0006890">
    <property type="term" value="P:retrograde vesicle-mediated transport, Golgi to endoplasmic reticulum"/>
    <property type="evidence" value="ECO:0007669"/>
    <property type="project" value="TreeGrafter"/>
</dbReference>
<evidence type="ECO:0000256" key="8">
    <source>
        <dbReference type="ARBA" id="ARBA00022989"/>
    </source>
</evidence>
<evidence type="ECO:0000256" key="5">
    <source>
        <dbReference type="ARBA" id="ARBA00022824"/>
    </source>
</evidence>
<evidence type="ECO:0000256" key="9">
    <source>
        <dbReference type="ARBA" id="ARBA00023136"/>
    </source>
</evidence>
<evidence type="ECO:0000256" key="1">
    <source>
        <dbReference type="ARBA" id="ARBA00004163"/>
    </source>
</evidence>